<dbReference type="GO" id="GO:0005886">
    <property type="term" value="C:plasma membrane"/>
    <property type="evidence" value="ECO:0007669"/>
    <property type="project" value="UniProtKB-SubCell"/>
</dbReference>
<feature type="transmembrane region" description="Helical" evidence="7">
    <location>
        <begin position="77"/>
        <end position="99"/>
    </location>
</feature>
<feature type="signal peptide" evidence="8">
    <location>
        <begin position="1"/>
        <end position="25"/>
    </location>
</feature>
<dbReference type="InterPro" id="IPR020846">
    <property type="entry name" value="MFS_dom"/>
</dbReference>
<evidence type="ECO:0000256" key="4">
    <source>
        <dbReference type="ARBA" id="ARBA00022692"/>
    </source>
</evidence>
<evidence type="ECO:0000313" key="11">
    <source>
        <dbReference type="Proteomes" id="UP000824180"/>
    </source>
</evidence>
<reference evidence="10" key="1">
    <citation type="journal article" date="2021" name="PeerJ">
        <title>Extensive microbial diversity within the chicken gut microbiome revealed by metagenomics and culture.</title>
        <authorList>
            <person name="Gilroy R."/>
            <person name="Ravi A."/>
            <person name="Getino M."/>
            <person name="Pursley I."/>
            <person name="Horton D.L."/>
            <person name="Alikhan N.F."/>
            <person name="Baker D."/>
            <person name="Gharbi K."/>
            <person name="Hall N."/>
            <person name="Watson M."/>
            <person name="Adriaenssens E.M."/>
            <person name="Foster-Nyarko E."/>
            <person name="Jarju S."/>
            <person name="Secka A."/>
            <person name="Antonio M."/>
            <person name="Oren A."/>
            <person name="Chaudhuri R.R."/>
            <person name="La Ragione R."/>
            <person name="Hildebrand F."/>
            <person name="Pallen M.J."/>
        </authorList>
    </citation>
    <scope>NUCLEOTIDE SEQUENCE</scope>
    <source>
        <strain evidence="10">876</strain>
    </source>
</reference>
<protein>
    <submittedName>
        <fullName evidence="10">MFS transporter</fullName>
    </submittedName>
</protein>
<evidence type="ECO:0000256" key="8">
    <source>
        <dbReference type="SAM" id="SignalP"/>
    </source>
</evidence>
<feature type="transmembrane region" description="Helical" evidence="7">
    <location>
        <begin position="215"/>
        <end position="236"/>
    </location>
</feature>
<organism evidence="10 11">
    <name type="scientific">Candidatus Limosilactobacillus merdavium</name>
    <dbReference type="NCBI Taxonomy" id="2838651"/>
    <lineage>
        <taxon>Bacteria</taxon>
        <taxon>Bacillati</taxon>
        <taxon>Bacillota</taxon>
        <taxon>Bacilli</taxon>
        <taxon>Lactobacillales</taxon>
        <taxon>Lactobacillaceae</taxon>
        <taxon>Limosilactobacillus</taxon>
    </lineage>
</organism>
<feature type="transmembrane region" description="Helical" evidence="7">
    <location>
        <begin position="374"/>
        <end position="399"/>
    </location>
</feature>
<evidence type="ECO:0000256" key="5">
    <source>
        <dbReference type="ARBA" id="ARBA00022989"/>
    </source>
</evidence>
<evidence type="ECO:0000256" key="6">
    <source>
        <dbReference type="ARBA" id="ARBA00023136"/>
    </source>
</evidence>
<feature type="transmembrane region" description="Helical" evidence="7">
    <location>
        <begin position="309"/>
        <end position="332"/>
    </location>
</feature>
<dbReference type="InterPro" id="IPR011701">
    <property type="entry name" value="MFS"/>
</dbReference>
<evidence type="ECO:0000256" key="7">
    <source>
        <dbReference type="SAM" id="Phobius"/>
    </source>
</evidence>
<feature type="transmembrane region" description="Helical" evidence="7">
    <location>
        <begin position="344"/>
        <end position="362"/>
    </location>
</feature>
<reference evidence="10" key="2">
    <citation type="submission" date="2021-04" db="EMBL/GenBank/DDBJ databases">
        <authorList>
            <person name="Gilroy R."/>
        </authorList>
    </citation>
    <scope>NUCLEOTIDE SEQUENCE</scope>
    <source>
        <strain evidence="10">876</strain>
    </source>
</reference>
<dbReference type="PANTHER" id="PTHR43124">
    <property type="entry name" value="PURINE EFFLUX PUMP PBUE"/>
    <property type="match status" value="1"/>
</dbReference>
<dbReference type="PROSITE" id="PS50850">
    <property type="entry name" value="MFS"/>
    <property type="match status" value="1"/>
</dbReference>
<feature type="transmembrane region" description="Helical" evidence="7">
    <location>
        <begin position="166"/>
        <end position="183"/>
    </location>
</feature>
<proteinExistence type="predicted"/>
<dbReference type="Gene3D" id="1.20.1250.20">
    <property type="entry name" value="MFS general substrate transporter like domains"/>
    <property type="match status" value="2"/>
</dbReference>
<name>A0A9E2KUT2_9LACO</name>
<dbReference type="Pfam" id="PF07690">
    <property type="entry name" value="MFS_1"/>
    <property type="match status" value="1"/>
</dbReference>
<dbReference type="InterPro" id="IPR036259">
    <property type="entry name" value="MFS_trans_sf"/>
</dbReference>
<keyword evidence="2" id="KW-0813">Transport</keyword>
<sequence length="428" mass="46526">MEKSQSMATKLAFLSASFMVTSAYAIQSALPQIKSALNVSQPQVEYLVTAPSFAVMFFVVLSPLLQDWFHISDKHIIMAGITLVGVAGLVPSFVSNYLAILISRLVLGAGYGLYNSQAISLISVWYQGHERTSMQGWRSAFEQIGNACTLTISSLLLIYAGWHAAFIVYGLAFAVMAFFAWRVPNDTHSSANSDDGQQETEETISPITHQKVTKISPLVIAILAFVLLIKMDFIGMEDRFPGLAVAINGKEFTGTGTYLSLMLIGATLGGACYGTLQKHFGYIGTIYIGLVLLAIANFLFGFGGNNFGIIAAGILLVGFPMQVLTPLIFNILPFMAPMKLQTKITSFILIGFNFGAFFSPTADAWFNHLLSQPLSGLGLAAPFRIYGVMMLIIAGLLFMGKHMYELKLSNSNVNVQAKQAATVRVYHN</sequence>
<dbReference type="GO" id="GO:0022857">
    <property type="term" value="F:transmembrane transporter activity"/>
    <property type="evidence" value="ECO:0007669"/>
    <property type="project" value="InterPro"/>
</dbReference>
<comment type="subcellular location">
    <subcellularLocation>
        <location evidence="1">Cell membrane</location>
        <topology evidence="1">Multi-pass membrane protein</topology>
    </subcellularLocation>
</comment>
<keyword evidence="6 7" id="KW-0472">Membrane</keyword>
<dbReference type="SUPFAM" id="SSF103473">
    <property type="entry name" value="MFS general substrate transporter"/>
    <property type="match status" value="1"/>
</dbReference>
<dbReference type="Proteomes" id="UP000824180">
    <property type="component" value="Unassembled WGS sequence"/>
</dbReference>
<feature type="domain" description="Major facilitator superfamily (MFS) profile" evidence="9">
    <location>
        <begin position="8"/>
        <end position="405"/>
    </location>
</feature>
<keyword evidence="8" id="KW-0732">Signal</keyword>
<gene>
    <name evidence="10" type="ORF">H9843_04165</name>
</gene>
<feature type="chain" id="PRO_5038564702" evidence="8">
    <location>
        <begin position="26"/>
        <end position="428"/>
    </location>
</feature>
<evidence type="ECO:0000259" key="9">
    <source>
        <dbReference type="PROSITE" id="PS50850"/>
    </source>
</evidence>
<keyword evidence="4 7" id="KW-0812">Transmembrane</keyword>
<evidence type="ECO:0000256" key="1">
    <source>
        <dbReference type="ARBA" id="ARBA00004651"/>
    </source>
</evidence>
<dbReference type="AlphaFoldDB" id="A0A9E2KUT2"/>
<dbReference type="InterPro" id="IPR050189">
    <property type="entry name" value="MFS_Efflux_Transporters"/>
</dbReference>
<accession>A0A9E2KUT2</accession>
<dbReference type="EMBL" id="JAHLFK010000042">
    <property type="protein sequence ID" value="MBU3830071.1"/>
    <property type="molecule type" value="Genomic_DNA"/>
</dbReference>
<evidence type="ECO:0000256" key="2">
    <source>
        <dbReference type="ARBA" id="ARBA00022448"/>
    </source>
</evidence>
<evidence type="ECO:0000256" key="3">
    <source>
        <dbReference type="ARBA" id="ARBA00022475"/>
    </source>
</evidence>
<feature type="transmembrane region" description="Helical" evidence="7">
    <location>
        <begin position="105"/>
        <end position="128"/>
    </location>
</feature>
<evidence type="ECO:0000313" key="10">
    <source>
        <dbReference type="EMBL" id="MBU3830071.1"/>
    </source>
</evidence>
<keyword evidence="3" id="KW-1003">Cell membrane</keyword>
<dbReference type="PANTHER" id="PTHR43124:SF3">
    <property type="entry name" value="CHLORAMPHENICOL EFFLUX PUMP RV0191"/>
    <property type="match status" value="1"/>
</dbReference>
<feature type="transmembrane region" description="Helical" evidence="7">
    <location>
        <begin position="44"/>
        <end position="65"/>
    </location>
</feature>
<feature type="transmembrane region" description="Helical" evidence="7">
    <location>
        <begin position="256"/>
        <end position="276"/>
    </location>
</feature>
<feature type="transmembrane region" description="Helical" evidence="7">
    <location>
        <begin position="283"/>
        <end position="303"/>
    </location>
</feature>
<keyword evidence="5 7" id="KW-1133">Transmembrane helix</keyword>
<comment type="caution">
    <text evidence="10">The sequence shown here is derived from an EMBL/GenBank/DDBJ whole genome shotgun (WGS) entry which is preliminary data.</text>
</comment>